<organism evidence="2 3">
    <name type="scientific">Prymnesium parvum</name>
    <name type="common">Toxic golden alga</name>
    <dbReference type="NCBI Taxonomy" id="97485"/>
    <lineage>
        <taxon>Eukaryota</taxon>
        <taxon>Haptista</taxon>
        <taxon>Haptophyta</taxon>
        <taxon>Prymnesiophyceae</taxon>
        <taxon>Prymnesiales</taxon>
        <taxon>Prymnesiaceae</taxon>
        <taxon>Prymnesium</taxon>
    </lineage>
</organism>
<dbReference type="EMBL" id="JBGBPQ010000002">
    <property type="protein sequence ID" value="KAL1528001.1"/>
    <property type="molecule type" value="Genomic_DNA"/>
</dbReference>
<keyword evidence="3" id="KW-1185">Reference proteome</keyword>
<accession>A0AB34K4V8</accession>
<evidence type="ECO:0000313" key="3">
    <source>
        <dbReference type="Proteomes" id="UP001515480"/>
    </source>
</evidence>
<sequence length="731" mass="83427">MATQNEGWRPTSAPVGAAATLTPTKSLPRLPTRSIQSALSARRPLHLETPRDCGNDNRRKSINLSIPRPSGSPRDTSGGYTTNTLSGFTRERNAYALEHWQLLNSTKGTQRDLSSFATSMANGIEQERQHKQRAAEFTKSLNEINDLMEEKKRTAVKKPEVEEVEEAPVEIATKGSARRARDAHAALVAEKSKAMRARLPEGRVFARIEAYREDAALRADLESRVAAYKQVERKKQARDYVRENKREVQSTESLMHHKALVSQLYATRHEQARQRLDAQNAAYEQQRNFLRMSCGLERDRSSSADDGADAEILRVSMLASVISAAGGMSSSASAPMLGHTPMRMSLSPAERARLAAVTRARRQRWSMVCVHAQFVLRLFEQLKYRKMRAQLCVQAAILIQKARAVHILRVRLARIRRSMQLLRRNMGILVRRWRLRKKIFAADTVSEFLIQCGRKAATVKAVRKFVIAIKKIQRWWRRYAYVLQAQMTTLVKHLDRQLMGGKTPENFLSNTHKRAWLILVDGKTPVVVQSHGGHGMIQAAEMNISKAKGKSRKSKAEALLRNKRMFLIDMDVKMEVLARNLRKRKKAFVSRLREHRMLFLAADEDLQRRLARERVRRSIVPRSSMSESVTLPDKKDVTVPDAPKMPRFQLFLQRDQLHEVVSEALLLTAERIAQGLPIDIQGSMQKKAAKRRKRESTKERESTKVEREGVKVEREATKVEREATRLDEIKE</sequence>
<feature type="compositionally biased region" description="Basic and acidic residues" evidence="1">
    <location>
        <begin position="45"/>
        <end position="59"/>
    </location>
</feature>
<protein>
    <submittedName>
        <fullName evidence="2">Uncharacterized protein</fullName>
    </submittedName>
</protein>
<evidence type="ECO:0000256" key="1">
    <source>
        <dbReference type="SAM" id="MobiDB-lite"/>
    </source>
</evidence>
<proteinExistence type="predicted"/>
<comment type="caution">
    <text evidence="2">The sequence shown here is derived from an EMBL/GenBank/DDBJ whole genome shotgun (WGS) entry which is preliminary data.</text>
</comment>
<dbReference type="Proteomes" id="UP001515480">
    <property type="component" value="Unassembled WGS sequence"/>
</dbReference>
<reference evidence="2 3" key="1">
    <citation type="journal article" date="2024" name="Science">
        <title>Giant polyketide synthase enzymes in the biosynthesis of giant marine polyether toxins.</title>
        <authorList>
            <person name="Fallon T.R."/>
            <person name="Shende V.V."/>
            <person name="Wierzbicki I.H."/>
            <person name="Pendleton A.L."/>
            <person name="Watervoot N.F."/>
            <person name="Auber R.P."/>
            <person name="Gonzalez D.J."/>
            <person name="Wisecaver J.H."/>
            <person name="Moore B.S."/>
        </authorList>
    </citation>
    <scope>NUCLEOTIDE SEQUENCE [LARGE SCALE GENOMIC DNA]</scope>
    <source>
        <strain evidence="2 3">12B1</strain>
    </source>
</reference>
<dbReference type="AlphaFoldDB" id="A0AB34K4V8"/>
<evidence type="ECO:0000313" key="2">
    <source>
        <dbReference type="EMBL" id="KAL1528001.1"/>
    </source>
</evidence>
<feature type="compositionally biased region" description="Basic and acidic residues" evidence="1">
    <location>
        <begin position="696"/>
        <end position="711"/>
    </location>
</feature>
<name>A0AB34K4V8_PRYPA</name>
<gene>
    <name evidence="2" type="ORF">AB1Y20_009372</name>
</gene>
<feature type="region of interest" description="Disordered" evidence="1">
    <location>
        <begin position="1"/>
        <end position="80"/>
    </location>
</feature>
<feature type="region of interest" description="Disordered" evidence="1">
    <location>
        <begin position="683"/>
        <end position="711"/>
    </location>
</feature>